<reference evidence="2 3" key="1">
    <citation type="journal article" date="2019" name="ISME J.">
        <title>Isolation and characterization of a thermophilic sulfur- and iron-reducing thaumarchaeote from a terrestrial acidic hot spring.</title>
        <authorList>
            <person name="Kato S."/>
            <person name="Itoh T."/>
            <person name="Yuki M."/>
            <person name="Nagamori M."/>
            <person name="Ohnishi M."/>
            <person name="Uematsu K."/>
            <person name="Suzuki K."/>
            <person name="Takashina T."/>
            <person name="Ohkuma M."/>
        </authorList>
    </citation>
    <scope>NUCLEOTIDE SEQUENCE [LARGE SCALE GENOMIC DNA]</scope>
    <source>
        <strain evidence="2 3">NAS-02</strain>
    </source>
</reference>
<feature type="region of interest" description="Disordered" evidence="1">
    <location>
        <begin position="17"/>
        <end position="37"/>
    </location>
</feature>
<name>A0A4P2VLU1_9ARCH</name>
<gene>
    <name evidence="2" type="ORF">NAS2_0696</name>
</gene>
<dbReference type="AlphaFoldDB" id="A0A4P2VLU1"/>
<accession>A0A4P2VLU1</accession>
<evidence type="ECO:0000313" key="3">
    <source>
        <dbReference type="Proteomes" id="UP000509448"/>
    </source>
</evidence>
<organism evidence="2 3">
    <name type="scientific">Conexivisphaera calida</name>
    <dbReference type="NCBI Taxonomy" id="1874277"/>
    <lineage>
        <taxon>Archaea</taxon>
        <taxon>Nitrososphaerota</taxon>
        <taxon>Conexivisphaeria</taxon>
        <taxon>Conexivisphaerales</taxon>
        <taxon>Conexivisphaeraceae</taxon>
        <taxon>Conexivisphaera</taxon>
    </lineage>
</organism>
<keyword evidence="3" id="KW-1185">Reference proteome</keyword>
<protein>
    <submittedName>
        <fullName evidence="2">Uncharacterized protein</fullName>
    </submittedName>
</protein>
<dbReference type="Proteomes" id="UP000509448">
    <property type="component" value="Chromosome"/>
</dbReference>
<proteinExistence type="predicted"/>
<dbReference type="EMBL" id="AP018732">
    <property type="protein sequence ID" value="BBE42085.1"/>
    <property type="molecule type" value="Genomic_DNA"/>
</dbReference>
<sequence length="37" mass="3630">MEPFRAACAIESTSAASVPGLGLSDGPRGQPAGIDVT</sequence>
<dbReference type="KEGG" id="ccai:NAS2_0696"/>
<evidence type="ECO:0000313" key="2">
    <source>
        <dbReference type="EMBL" id="BBE42085.1"/>
    </source>
</evidence>
<evidence type="ECO:0000256" key="1">
    <source>
        <dbReference type="SAM" id="MobiDB-lite"/>
    </source>
</evidence>